<name>A0A914KRG4_MELIC</name>
<keyword evidence="1" id="KW-1133">Transmembrane helix</keyword>
<evidence type="ECO:0000313" key="2">
    <source>
        <dbReference type="Proteomes" id="UP000887563"/>
    </source>
</evidence>
<dbReference type="AlphaFoldDB" id="A0A914KRG4"/>
<keyword evidence="2" id="KW-1185">Reference proteome</keyword>
<evidence type="ECO:0000256" key="1">
    <source>
        <dbReference type="SAM" id="Phobius"/>
    </source>
</evidence>
<feature type="transmembrane region" description="Helical" evidence="1">
    <location>
        <begin position="37"/>
        <end position="57"/>
    </location>
</feature>
<organism evidence="2 3">
    <name type="scientific">Meloidogyne incognita</name>
    <name type="common">Southern root-knot nematode worm</name>
    <name type="synonym">Oxyuris incognita</name>
    <dbReference type="NCBI Taxonomy" id="6306"/>
    <lineage>
        <taxon>Eukaryota</taxon>
        <taxon>Metazoa</taxon>
        <taxon>Ecdysozoa</taxon>
        <taxon>Nematoda</taxon>
        <taxon>Chromadorea</taxon>
        <taxon>Rhabditida</taxon>
        <taxon>Tylenchina</taxon>
        <taxon>Tylenchomorpha</taxon>
        <taxon>Tylenchoidea</taxon>
        <taxon>Meloidogynidae</taxon>
        <taxon>Meloidogyninae</taxon>
        <taxon>Meloidogyne</taxon>
        <taxon>Meloidogyne incognita group</taxon>
    </lineage>
</organism>
<protein>
    <submittedName>
        <fullName evidence="3">Candidate secreted effector</fullName>
    </submittedName>
</protein>
<feature type="transmembrane region" description="Helical" evidence="1">
    <location>
        <begin position="62"/>
        <end position="81"/>
    </location>
</feature>
<accession>A0A914KRG4</accession>
<dbReference type="WBParaSite" id="Minc3s00086g04076">
    <property type="protein sequence ID" value="Minc3s00086g04076"/>
    <property type="gene ID" value="Minc3s00086g04076"/>
</dbReference>
<sequence>MTPKIGLNLLFCCCFGCCFVCVCLGVCMLWFRQTNSLFVLLFEDFIFFMFLLLFVWLLFRQIVCVVVCWCVYLLCILFVVVNVRKTLSQTNCFVVFI</sequence>
<keyword evidence="1" id="KW-0812">Transmembrane</keyword>
<proteinExistence type="predicted"/>
<evidence type="ECO:0000313" key="3">
    <source>
        <dbReference type="WBParaSite" id="Minc3s00086g04076"/>
    </source>
</evidence>
<keyword evidence="1" id="KW-0472">Membrane</keyword>
<feature type="transmembrane region" description="Helical" evidence="1">
    <location>
        <begin position="7"/>
        <end position="31"/>
    </location>
</feature>
<reference evidence="3" key="1">
    <citation type="submission" date="2022-11" db="UniProtKB">
        <authorList>
            <consortium name="WormBaseParasite"/>
        </authorList>
    </citation>
    <scope>IDENTIFICATION</scope>
</reference>
<dbReference type="Proteomes" id="UP000887563">
    <property type="component" value="Unplaced"/>
</dbReference>